<keyword evidence="6 10" id="KW-0808">Transferase</keyword>
<dbReference type="KEGG" id="dpc:A6048_03860"/>
<keyword evidence="5 10" id="KW-0328">Glycosyltransferase</keyword>
<feature type="domain" description="MalQ N-terminal beta-sandwich" evidence="11">
    <location>
        <begin position="74"/>
        <end position="152"/>
    </location>
</feature>
<protein>
    <recommendedName>
        <fullName evidence="4 10">4-alpha-glucanotransferase</fullName>
        <ecNumber evidence="3 10">2.4.1.25</ecNumber>
    </recommendedName>
    <alternativeName>
        <fullName evidence="8 10">Amylomaltase</fullName>
    </alternativeName>
    <alternativeName>
        <fullName evidence="9 10">Disproportionating enzyme</fullName>
    </alternativeName>
</protein>
<dbReference type="Pfam" id="PF21226">
    <property type="entry name" value="MalQ_N"/>
    <property type="match status" value="1"/>
</dbReference>
<evidence type="ECO:0000256" key="3">
    <source>
        <dbReference type="ARBA" id="ARBA00012560"/>
    </source>
</evidence>
<dbReference type="GO" id="GO:0005975">
    <property type="term" value="P:carbohydrate metabolic process"/>
    <property type="evidence" value="ECO:0007669"/>
    <property type="project" value="InterPro"/>
</dbReference>
<dbReference type="EMBL" id="CP015453">
    <property type="protein sequence ID" value="AWH97185.1"/>
    <property type="molecule type" value="Genomic_DNA"/>
</dbReference>
<reference evidence="12 13" key="1">
    <citation type="submission" date="2016-04" db="EMBL/GenBank/DDBJ databases">
        <title>Complete genome sequence of the haloalkaliphilic hydrocarbon-degrading bacterium Dietzia psychralcaliphila ILA-1T, isolated from a drain of a fish product-processing plant.</title>
        <authorList>
            <person name="Zhao J."/>
            <person name="Hu B."/>
            <person name="Geng S."/>
            <person name="Nie Y."/>
            <person name="Tang Y."/>
        </authorList>
    </citation>
    <scope>NUCLEOTIDE SEQUENCE [LARGE SCALE GENOMIC DNA]</scope>
    <source>
        <strain evidence="12 13">ILA-1</strain>
    </source>
</reference>
<evidence type="ECO:0000256" key="10">
    <source>
        <dbReference type="RuleBase" id="RU361207"/>
    </source>
</evidence>
<dbReference type="PANTHER" id="PTHR32438">
    <property type="entry name" value="4-ALPHA-GLUCANOTRANSFERASE DPE1, CHLOROPLASTIC/AMYLOPLASTIC"/>
    <property type="match status" value="1"/>
</dbReference>
<dbReference type="Pfam" id="PF02446">
    <property type="entry name" value="Glyco_hydro_77"/>
    <property type="match status" value="1"/>
</dbReference>
<sequence length="722" mass="78270">MTDAVPPALVELAETCGVATSYEDARGVRHDISARTLRSVLTAMGVRTGDDDESGADVRTALEEVRLRPWRRVLPPTIVTRQGVGATCEVHVPRGAVVRVSAHLEDSAAPLDLELPMAPQDSQELDGILIDRVRLELPDSLPIGWHRLVAVVTVPSGVAGPSGEGSRTVESTLLVSPQSIPVPPDLDRRRAVGLAAQIYQVRSERSWGVGDLADLAELADWAGRDLAADFVLVNPMHAGEPFPPVEPSPYLPTTRRFASPLYLRPEQIPEYSALAAGDRQLVDDLASSQRRNNAADTIDRDSSWSAKLDALRIVFTAPLPGDRSEQFNDFVDEQGTGLHRFATWCALAAGLGPDWSLWPGELQDPDSDAVARYAHDQAEEVRFHQWLQWQVAQQRSEAQNAARSAGMRLGILHDLAVGVHPAGADAWALHRSLARGVTVGAPPDVYNQLGQDWSQPPLRPDALAEEGYRPFRDIVRAALRDSGGVRIDHILGLFRLWWIPAGRPPTEGTYVRYDHDAMIGVLALEAWRAGAVVVGEDLGTVAPGVREELSERGVLGTSVMWFEQKDGRPIPPEDYRRLCMASVTTHDLPPSAGYVDLVHVDIREELGQLAGDVDQERRDAAREIRSYTDAVRERGLLEGDSAEDLVVALHGFLAAAPSLLYAVSVADLVGDRRPVNMPGTSDEYPNWRVSVSGSTGDVVSVEALRGCGLAGRVMGAAVGGVK</sequence>
<evidence type="ECO:0000256" key="2">
    <source>
        <dbReference type="ARBA" id="ARBA00005684"/>
    </source>
</evidence>
<dbReference type="PANTHER" id="PTHR32438:SF5">
    <property type="entry name" value="4-ALPHA-GLUCANOTRANSFERASE DPE1, CHLOROPLASTIC_AMYLOPLASTIC"/>
    <property type="match status" value="1"/>
</dbReference>
<organism evidence="12 13">
    <name type="scientific">Dietzia psychralcaliphila</name>
    <dbReference type="NCBI Taxonomy" id="139021"/>
    <lineage>
        <taxon>Bacteria</taxon>
        <taxon>Bacillati</taxon>
        <taxon>Actinomycetota</taxon>
        <taxon>Actinomycetes</taxon>
        <taxon>Mycobacteriales</taxon>
        <taxon>Dietziaceae</taxon>
        <taxon>Dietzia</taxon>
    </lineage>
</organism>
<dbReference type="InterPro" id="IPR048458">
    <property type="entry name" value="MalQ_N"/>
</dbReference>
<evidence type="ECO:0000256" key="8">
    <source>
        <dbReference type="ARBA" id="ARBA00031423"/>
    </source>
</evidence>
<evidence type="ECO:0000256" key="5">
    <source>
        <dbReference type="ARBA" id="ARBA00022676"/>
    </source>
</evidence>
<dbReference type="InterPro" id="IPR003385">
    <property type="entry name" value="Glyco_hydro_77"/>
</dbReference>
<evidence type="ECO:0000256" key="9">
    <source>
        <dbReference type="ARBA" id="ARBA00031501"/>
    </source>
</evidence>
<evidence type="ECO:0000256" key="6">
    <source>
        <dbReference type="ARBA" id="ARBA00022679"/>
    </source>
</evidence>
<comment type="similarity">
    <text evidence="2 10">Belongs to the disproportionating enzyme family.</text>
</comment>
<dbReference type="AlphaFoldDB" id="A0AAD0JWP2"/>
<gene>
    <name evidence="12" type="ORF">A6048_03860</name>
</gene>
<evidence type="ECO:0000313" key="13">
    <source>
        <dbReference type="Proteomes" id="UP000244903"/>
    </source>
</evidence>
<evidence type="ECO:0000256" key="7">
    <source>
        <dbReference type="ARBA" id="ARBA00023277"/>
    </source>
</evidence>
<keyword evidence="7 10" id="KW-0119">Carbohydrate metabolism</keyword>
<dbReference type="NCBIfam" id="TIGR00217">
    <property type="entry name" value="malQ"/>
    <property type="match status" value="1"/>
</dbReference>
<dbReference type="Proteomes" id="UP000244903">
    <property type="component" value="Chromosome"/>
</dbReference>
<keyword evidence="13" id="KW-1185">Reference proteome</keyword>
<dbReference type="EC" id="2.4.1.25" evidence="3 10"/>
<proteinExistence type="inferred from homology"/>
<evidence type="ECO:0000256" key="4">
    <source>
        <dbReference type="ARBA" id="ARBA00020295"/>
    </source>
</evidence>
<name>A0AAD0JWP2_9ACTN</name>
<evidence type="ECO:0000256" key="1">
    <source>
        <dbReference type="ARBA" id="ARBA00000439"/>
    </source>
</evidence>
<comment type="catalytic activity">
    <reaction evidence="1 10">
        <text>Transfers a segment of a (1-&gt;4)-alpha-D-glucan to a new position in an acceptor, which may be glucose or a (1-&gt;4)-alpha-D-glucan.</text>
        <dbReference type="EC" id="2.4.1.25"/>
    </reaction>
</comment>
<dbReference type="InterPro" id="IPR017853">
    <property type="entry name" value="GH"/>
</dbReference>
<dbReference type="Gene3D" id="3.20.20.80">
    <property type="entry name" value="Glycosidases"/>
    <property type="match status" value="1"/>
</dbReference>
<evidence type="ECO:0000313" key="12">
    <source>
        <dbReference type="EMBL" id="AWH97185.1"/>
    </source>
</evidence>
<accession>A0AAD0JWP2</accession>
<dbReference type="GO" id="GO:0004134">
    <property type="term" value="F:4-alpha-glucanotransferase activity"/>
    <property type="evidence" value="ECO:0007669"/>
    <property type="project" value="UniProtKB-EC"/>
</dbReference>
<dbReference type="SUPFAM" id="SSF51445">
    <property type="entry name" value="(Trans)glycosidases"/>
    <property type="match status" value="1"/>
</dbReference>
<evidence type="ECO:0000259" key="11">
    <source>
        <dbReference type="Pfam" id="PF21226"/>
    </source>
</evidence>